<name>A0A0C9XKC1_9AGAR</name>
<feature type="region of interest" description="Disordered" evidence="1">
    <location>
        <begin position="1"/>
        <end position="43"/>
    </location>
</feature>
<reference evidence="2 3" key="1">
    <citation type="submission" date="2014-04" db="EMBL/GenBank/DDBJ databases">
        <authorList>
            <consortium name="DOE Joint Genome Institute"/>
            <person name="Kuo A."/>
            <person name="Kohler A."/>
            <person name="Nagy L.G."/>
            <person name="Floudas D."/>
            <person name="Copeland A."/>
            <person name="Barry K.W."/>
            <person name="Cichocki N."/>
            <person name="Veneault-Fourrey C."/>
            <person name="LaButti K."/>
            <person name="Lindquist E.A."/>
            <person name="Lipzen A."/>
            <person name="Lundell T."/>
            <person name="Morin E."/>
            <person name="Murat C."/>
            <person name="Sun H."/>
            <person name="Tunlid A."/>
            <person name="Henrissat B."/>
            <person name="Grigoriev I.V."/>
            <person name="Hibbett D.S."/>
            <person name="Martin F."/>
            <person name="Nordberg H.P."/>
            <person name="Cantor M.N."/>
            <person name="Hua S.X."/>
        </authorList>
    </citation>
    <scope>NUCLEOTIDE SEQUENCE [LARGE SCALE GENOMIC DNA]</scope>
    <source>
        <strain evidence="2 3">LaAM-08-1</strain>
    </source>
</reference>
<dbReference type="Proteomes" id="UP000054477">
    <property type="component" value="Unassembled WGS sequence"/>
</dbReference>
<accession>A0A0C9XKC1</accession>
<evidence type="ECO:0000313" key="2">
    <source>
        <dbReference type="EMBL" id="KIJ97991.1"/>
    </source>
</evidence>
<proteinExistence type="predicted"/>
<gene>
    <name evidence="2" type="ORF">K443DRAFT_224012</name>
</gene>
<dbReference type="HOGENOM" id="CLU_2073527_0_0_1"/>
<evidence type="ECO:0000313" key="3">
    <source>
        <dbReference type="Proteomes" id="UP000054477"/>
    </source>
</evidence>
<keyword evidence="3" id="KW-1185">Reference proteome</keyword>
<feature type="compositionally biased region" description="Basic residues" evidence="1">
    <location>
        <begin position="25"/>
        <end position="37"/>
    </location>
</feature>
<dbReference type="AlphaFoldDB" id="A0A0C9XKC1"/>
<dbReference type="EMBL" id="KN838679">
    <property type="protein sequence ID" value="KIJ97991.1"/>
    <property type="molecule type" value="Genomic_DNA"/>
</dbReference>
<evidence type="ECO:0000256" key="1">
    <source>
        <dbReference type="SAM" id="MobiDB-lite"/>
    </source>
</evidence>
<protein>
    <submittedName>
        <fullName evidence="2">Unplaced genomic scaffold K443scaffold_144, whole genome shotgun sequence</fullName>
    </submittedName>
</protein>
<sequence length="118" mass="13644">MLRAPKCSGRQRGPSMDSEPPKSKGIGRRAAKFKRRKPRDDGRSKFICTHSTLYCNSTDKKKLQELYSHFLRQTCEDGFRELSYCYSARSSRTYLMSHDRSLHLVAYKLTARTFVEAG</sequence>
<reference evidence="3" key="2">
    <citation type="submission" date="2015-01" db="EMBL/GenBank/DDBJ databases">
        <title>Evolutionary Origins and Diversification of the Mycorrhizal Mutualists.</title>
        <authorList>
            <consortium name="DOE Joint Genome Institute"/>
            <consortium name="Mycorrhizal Genomics Consortium"/>
            <person name="Kohler A."/>
            <person name="Kuo A."/>
            <person name="Nagy L.G."/>
            <person name="Floudas D."/>
            <person name="Copeland A."/>
            <person name="Barry K.W."/>
            <person name="Cichocki N."/>
            <person name="Veneault-Fourrey C."/>
            <person name="LaButti K."/>
            <person name="Lindquist E.A."/>
            <person name="Lipzen A."/>
            <person name="Lundell T."/>
            <person name="Morin E."/>
            <person name="Murat C."/>
            <person name="Riley R."/>
            <person name="Ohm R."/>
            <person name="Sun H."/>
            <person name="Tunlid A."/>
            <person name="Henrissat B."/>
            <person name="Grigoriev I.V."/>
            <person name="Hibbett D.S."/>
            <person name="Martin F."/>
        </authorList>
    </citation>
    <scope>NUCLEOTIDE SEQUENCE [LARGE SCALE GENOMIC DNA]</scope>
    <source>
        <strain evidence="3">LaAM-08-1</strain>
    </source>
</reference>
<organism evidence="2 3">
    <name type="scientific">Laccaria amethystina LaAM-08-1</name>
    <dbReference type="NCBI Taxonomy" id="1095629"/>
    <lineage>
        <taxon>Eukaryota</taxon>
        <taxon>Fungi</taxon>
        <taxon>Dikarya</taxon>
        <taxon>Basidiomycota</taxon>
        <taxon>Agaricomycotina</taxon>
        <taxon>Agaricomycetes</taxon>
        <taxon>Agaricomycetidae</taxon>
        <taxon>Agaricales</taxon>
        <taxon>Agaricineae</taxon>
        <taxon>Hydnangiaceae</taxon>
        <taxon>Laccaria</taxon>
    </lineage>
</organism>